<accession>A0ABP0Q7U8</accession>
<feature type="compositionally biased region" description="Basic and acidic residues" evidence="1">
    <location>
        <begin position="95"/>
        <end position="107"/>
    </location>
</feature>
<comment type="caution">
    <text evidence="2">The sequence shown here is derived from an EMBL/GenBank/DDBJ whole genome shotgun (WGS) entry which is preliminary data.</text>
</comment>
<evidence type="ECO:0000313" key="3">
    <source>
        <dbReference type="Proteomes" id="UP001642464"/>
    </source>
</evidence>
<protein>
    <submittedName>
        <fullName evidence="2">Chloroplastic</fullName>
    </submittedName>
</protein>
<feature type="compositionally biased region" description="Basic and acidic residues" evidence="1">
    <location>
        <begin position="16"/>
        <end position="51"/>
    </location>
</feature>
<gene>
    <name evidence="2" type="ORF">SCF082_LOCUS39999</name>
</gene>
<feature type="non-terminal residue" evidence="2">
    <location>
        <position position="1"/>
    </location>
</feature>
<feature type="region of interest" description="Disordered" evidence="1">
    <location>
        <begin position="154"/>
        <end position="210"/>
    </location>
</feature>
<feature type="region of interest" description="Disordered" evidence="1">
    <location>
        <begin position="1"/>
        <end position="117"/>
    </location>
</feature>
<sequence length="226" mass="25642">MRPATARGGRGQSPQRDPELMSRVKELETAQKNEERQKKLAERKRVQELREAKKKLSRELQAAQRSLTKSEQEVNKLTGQLARTEQQAQQATVKKNREGEKHEEGIGRIRQKHGKVGGVLREKMANVGQARGRLAHVQFALSMLEKGVIIQVGEADQQPVEHTGPPQPVRRRRRSVGTGEAGEGGEEEYYEEGEALEGEEGETQSEGFTWNAEMREEFEQLKEDRH</sequence>
<evidence type="ECO:0000256" key="1">
    <source>
        <dbReference type="SAM" id="MobiDB-lite"/>
    </source>
</evidence>
<evidence type="ECO:0000313" key="2">
    <source>
        <dbReference type="EMBL" id="CAK9084317.1"/>
    </source>
</evidence>
<reference evidence="2 3" key="1">
    <citation type="submission" date="2024-02" db="EMBL/GenBank/DDBJ databases">
        <authorList>
            <person name="Chen Y."/>
            <person name="Shah S."/>
            <person name="Dougan E. K."/>
            <person name="Thang M."/>
            <person name="Chan C."/>
        </authorList>
    </citation>
    <scope>NUCLEOTIDE SEQUENCE [LARGE SCALE GENOMIC DNA]</scope>
</reference>
<proteinExistence type="predicted"/>
<feature type="compositionally biased region" description="Acidic residues" evidence="1">
    <location>
        <begin position="183"/>
        <end position="203"/>
    </location>
</feature>
<keyword evidence="3" id="KW-1185">Reference proteome</keyword>
<dbReference type="Proteomes" id="UP001642464">
    <property type="component" value="Unassembled WGS sequence"/>
</dbReference>
<name>A0ABP0Q7U8_9DINO</name>
<dbReference type="EMBL" id="CAXAMM010039152">
    <property type="protein sequence ID" value="CAK9084317.1"/>
    <property type="molecule type" value="Genomic_DNA"/>
</dbReference>
<organism evidence="2 3">
    <name type="scientific">Durusdinium trenchii</name>
    <dbReference type="NCBI Taxonomy" id="1381693"/>
    <lineage>
        <taxon>Eukaryota</taxon>
        <taxon>Sar</taxon>
        <taxon>Alveolata</taxon>
        <taxon>Dinophyceae</taxon>
        <taxon>Suessiales</taxon>
        <taxon>Symbiodiniaceae</taxon>
        <taxon>Durusdinium</taxon>
    </lineage>
</organism>
<feature type="compositionally biased region" description="Polar residues" evidence="1">
    <location>
        <begin position="75"/>
        <end position="93"/>
    </location>
</feature>